<evidence type="ECO:0000313" key="3">
    <source>
        <dbReference type="Proteomes" id="UP001335729"/>
    </source>
</evidence>
<evidence type="ECO:0000313" key="2">
    <source>
        <dbReference type="EMBL" id="MEE4022013.1"/>
    </source>
</evidence>
<proteinExistence type="predicted"/>
<accession>A0ABU7MP30</accession>
<organism evidence="2 3">
    <name type="scientific">Gordonia prachuapensis</name>
    <dbReference type="NCBI Taxonomy" id="3115651"/>
    <lineage>
        <taxon>Bacteria</taxon>
        <taxon>Bacillati</taxon>
        <taxon>Actinomycetota</taxon>
        <taxon>Actinomycetes</taxon>
        <taxon>Mycobacteriales</taxon>
        <taxon>Gordoniaceae</taxon>
        <taxon>Gordonia</taxon>
    </lineage>
</organism>
<dbReference type="EMBL" id="JAZDUE010000002">
    <property type="protein sequence ID" value="MEE4022013.1"/>
    <property type="molecule type" value="Genomic_DNA"/>
</dbReference>
<comment type="caution">
    <text evidence="2">The sequence shown here is derived from an EMBL/GenBank/DDBJ whole genome shotgun (WGS) entry which is preliminary data.</text>
</comment>
<evidence type="ECO:0000256" key="1">
    <source>
        <dbReference type="SAM" id="SignalP"/>
    </source>
</evidence>
<dbReference type="RefSeq" id="WP_330503332.1">
    <property type="nucleotide sequence ID" value="NZ_JAZDUE010000002.1"/>
</dbReference>
<gene>
    <name evidence="2" type="ORF">V1Y59_02890</name>
</gene>
<keyword evidence="1" id="KW-0732">Signal</keyword>
<feature type="signal peptide" evidence="1">
    <location>
        <begin position="1"/>
        <end position="44"/>
    </location>
</feature>
<reference evidence="2 3" key="1">
    <citation type="submission" date="2024-01" db="EMBL/GenBank/DDBJ databases">
        <title>Draft genome sequence of Gordonia sp. PKS22-38.</title>
        <authorList>
            <person name="Suphannarot A."/>
            <person name="Mingma R."/>
        </authorList>
    </citation>
    <scope>NUCLEOTIDE SEQUENCE [LARGE SCALE GENOMIC DNA]</scope>
    <source>
        <strain evidence="2 3">PKS22-38</strain>
    </source>
</reference>
<keyword evidence="3" id="KW-1185">Reference proteome</keyword>
<protein>
    <submittedName>
        <fullName evidence="2">Uncharacterized protein</fullName>
    </submittedName>
</protein>
<dbReference type="Proteomes" id="UP001335729">
    <property type="component" value="Unassembled WGS sequence"/>
</dbReference>
<feature type="chain" id="PRO_5045844962" evidence="1">
    <location>
        <begin position="45"/>
        <end position="92"/>
    </location>
</feature>
<name>A0ABU7MP30_9ACTN</name>
<sequence>MDRGFKKSGVQVSRGKIVRRVLGAGFAGAAMAGAMAFAAAPATAQPLPTIEPTVENAAPTLDNIKLGIDKAVEDNPELAPLGEFALTLFPEY</sequence>